<evidence type="ECO:0000313" key="1">
    <source>
        <dbReference type="EMBL" id="CAB4668517.1"/>
    </source>
</evidence>
<dbReference type="InterPro" id="IPR036661">
    <property type="entry name" value="Luciferase-like_sf"/>
</dbReference>
<dbReference type="Gene3D" id="3.20.20.30">
    <property type="entry name" value="Luciferase-like domain"/>
    <property type="match status" value="1"/>
</dbReference>
<organism evidence="1">
    <name type="scientific">freshwater metagenome</name>
    <dbReference type="NCBI Taxonomy" id="449393"/>
    <lineage>
        <taxon>unclassified sequences</taxon>
        <taxon>metagenomes</taxon>
        <taxon>ecological metagenomes</taxon>
    </lineage>
</organism>
<dbReference type="EMBL" id="CAEZWM010000198">
    <property type="protein sequence ID" value="CAB4668517.1"/>
    <property type="molecule type" value="Genomic_DNA"/>
</dbReference>
<dbReference type="GO" id="GO:0016705">
    <property type="term" value="F:oxidoreductase activity, acting on paired donors, with incorporation or reduction of molecular oxygen"/>
    <property type="evidence" value="ECO:0007669"/>
    <property type="project" value="InterPro"/>
</dbReference>
<reference evidence="1" key="1">
    <citation type="submission" date="2020-05" db="EMBL/GenBank/DDBJ databases">
        <authorList>
            <person name="Chiriac C."/>
            <person name="Salcher M."/>
            <person name="Ghai R."/>
            <person name="Kavagutti S V."/>
        </authorList>
    </citation>
    <scope>NUCLEOTIDE SEQUENCE</scope>
</reference>
<gene>
    <name evidence="1" type="ORF">UFOPK2242_01330</name>
</gene>
<proteinExistence type="predicted"/>
<sequence>MSEGVRPGVLMGSASEMLDQVGAYIESGAQQVNLAIRAPFDTEAIDWFAAEVLPSFQ</sequence>
<name>A0A6J6M2Q1_9ZZZZ</name>
<protein>
    <submittedName>
        <fullName evidence="1">Unannotated protein</fullName>
    </submittedName>
</protein>
<dbReference type="AlphaFoldDB" id="A0A6J6M2Q1"/>
<accession>A0A6J6M2Q1</accession>
<dbReference type="SUPFAM" id="SSF51679">
    <property type="entry name" value="Bacterial luciferase-like"/>
    <property type="match status" value="1"/>
</dbReference>